<protein>
    <recommendedName>
        <fullName evidence="3">PTB domain-containing protein</fullName>
    </recommendedName>
</protein>
<dbReference type="AlphaFoldDB" id="A0A5D2FZD3"/>
<organism evidence="1 2">
    <name type="scientific">Gossypium darwinii</name>
    <name type="common">Darwin's cotton</name>
    <name type="synonym">Gossypium barbadense var. darwinii</name>
    <dbReference type="NCBI Taxonomy" id="34276"/>
    <lineage>
        <taxon>Eukaryota</taxon>
        <taxon>Viridiplantae</taxon>
        <taxon>Streptophyta</taxon>
        <taxon>Embryophyta</taxon>
        <taxon>Tracheophyta</taxon>
        <taxon>Spermatophyta</taxon>
        <taxon>Magnoliopsida</taxon>
        <taxon>eudicotyledons</taxon>
        <taxon>Gunneridae</taxon>
        <taxon>Pentapetalae</taxon>
        <taxon>rosids</taxon>
        <taxon>malvids</taxon>
        <taxon>Malvales</taxon>
        <taxon>Malvaceae</taxon>
        <taxon>Malvoideae</taxon>
        <taxon>Gossypium</taxon>
    </lineage>
</organism>
<reference evidence="1 2" key="1">
    <citation type="submission" date="2019-06" db="EMBL/GenBank/DDBJ databases">
        <title>WGS assembly of Gossypium darwinii.</title>
        <authorList>
            <person name="Chen Z.J."/>
            <person name="Sreedasyam A."/>
            <person name="Ando A."/>
            <person name="Song Q."/>
            <person name="De L."/>
            <person name="Hulse-Kemp A."/>
            <person name="Ding M."/>
            <person name="Ye W."/>
            <person name="Kirkbride R."/>
            <person name="Jenkins J."/>
            <person name="Plott C."/>
            <person name="Lovell J."/>
            <person name="Lin Y.-M."/>
            <person name="Vaughn R."/>
            <person name="Liu B."/>
            <person name="Li W."/>
            <person name="Simpson S."/>
            <person name="Scheffler B."/>
            <person name="Saski C."/>
            <person name="Grover C."/>
            <person name="Hu G."/>
            <person name="Conover J."/>
            <person name="Carlson J."/>
            <person name="Shu S."/>
            <person name="Boston L."/>
            <person name="Williams M."/>
            <person name="Peterson D."/>
            <person name="Mcgee K."/>
            <person name="Jones D."/>
            <person name="Wendel J."/>
            <person name="Stelly D."/>
            <person name="Grimwood J."/>
            <person name="Schmutz J."/>
        </authorList>
    </citation>
    <scope>NUCLEOTIDE SEQUENCE [LARGE SCALE GENOMIC DNA]</scope>
    <source>
        <strain evidence="1">1808015.09</strain>
    </source>
</reference>
<evidence type="ECO:0008006" key="3">
    <source>
        <dbReference type="Google" id="ProtNLM"/>
    </source>
</evidence>
<dbReference type="Proteomes" id="UP000323506">
    <property type="component" value="Chromosome A07"/>
</dbReference>
<evidence type="ECO:0000313" key="1">
    <source>
        <dbReference type="EMBL" id="TYH11002.1"/>
    </source>
</evidence>
<dbReference type="PANTHER" id="PTHR36342:SF1">
    <property type="entry name" value="PTB DOMAIN ENGULFMENT ADAPTER"/>
    <property type="match status" value="1"/>
</dbReference>
<sequence length="130" mass="14502">MSALLFTKSTLTRSKDEVYVAAVALRATKGPAQLLMSTAYSLSVWDLQHFMVIIKPSSPLLSQAIVFDFQPEDPENIYTALAALSGRAVPGDYGLVKILGYNYSNTWDRSCSYKEVKEAAEEQMLVRWIC</sequence>
<accession>A0A5D2FZD3</accession>
<gene>
    <name evidence="1" type="ORF">ES288_A07G223400v1</name>
</gene>
<dbReference type="PANTHER" id="PTHR36342">
    <property type="entry name" value="PTB DOMAIN ENGULFMENT ADAPTER"/>
    <property type="match status" value="1"/>
</dbReference>
<evidence type="ECO:0000313" key="2">
    <source>
        <dbReference type="Proteomes" id="UP000323506"/>
    </source>
</evidence>
<keyword evidence="2" id="KW-1185">Reference proteome</keyword>
<proteinExistence type="predicted"/>
<name>A0A5D2FZD3_GOSDA</name>
<dbReference type="EMBL" id="CM017694">
    <property type="protein sequence ID" value="TYH11002.1"/>
    <property type="molecule type" value="Genomic_DNA"/>
</dbReference>